<accession>A0ABT4VKD8</accession>
<feature type="transmembrane region" description="Helical" evidence="1">
    <location>
        <begin position="32"/>
        <end position="56"/>
    </location>
</feature>
<name>A0ABT4VKD8_9HYPH</name>
<protein>
    <recommendedName>
        <fullName evidence="4">Phage holin family protein</fullName>
    </recommendedName>
</protein>
<evidence type="ECO:0008006" key="4">
    <source>
        <dbReference type="Google" id="ProtNLM"/>
    </source>
</evidence>
<organism evidence="2 3">
    <name type="scientific">Hoeflea poritis</name>
    <dbReference type="NCBI Taxonomy" id="2993659"/>
    <lineage>
        <taxon>Bacteria</taxon>
        <taxon>Pseudomonadati</taxon>
        <taxon>Pseudomonadota</taxon>
        <taxon>Alphaproteobacteria</taxon>
        <taxon>Hyphomicrobiales</taxon>
        <taxon>Rhizobiaceae</taxon>
        <taxon>Hoeflea</taxon>
    </lineage>
</organism>
<dbReference type="RefSeq" id="WP_271088709.1">
    <property type="nucleotide sequence ID" value="NZ_JAPJZH010000003.1"/>
</dbReference>
<evidence type="ECO:0000313" key="2">
    <source>
        <dbReference type="EMBL" id="MDA4845141.1"/>
    </source>
</evidence>
<keyword evidence="1" id="KW-0472">Membrane</keyword>
<keyword evidence="1" id="KW-0812">Transmembrane</keyword>
<reference evidence="2" key="1">
    <citation type="submission" date="2022-11" db="EMBL/GenBank/DDBJ databases">
        <title>Hoeflea poritis sp. nov., isolated from scleractinian coral Porites lutea.</title>
        <authorList>
            <person name="Zhang G."/>
            <person name="Wei Q."/>
            <person name="Cai L."/>
        </authorList>
    </citation>
    <scope>NUCLEOTIDE SEQUENCE</scope>
    <source>
        <strain evidence="2">E7-10</strain>
    </source>
</reference>
<keyword evidence="1" id="KW-1133">Transmembrane helix</keyword>
<feature type="transmembrane region" description="Helical" evidence="1">
    <location>
        <begin position="62"/>
        <end position="86"/>
    </location>
</feature>
<dbReference type="EMBL" id="JAPJZH010000003">
    <property type="protein sequence ID" value="MDA4845141.1"/>
    <property type="molecule type" value="Genomic_DNA"/>
</dbReference>
<evidence type="ECO:0000256" key="1">
    <source>
        <dbReference type="SAM" id="Phobius"/>
    </source>
</evidence>
<sequence>MSNMKRNLLLLWRSERILAEARFKQTTRKMTLGVLAAISCLFAWGMFNWAGFFALGPHVGNAWAALIVGLADILIATLLILVSQVLKPAPEEEMVREVRDMALGEIGAEAEEVQTKLLQLRDDVEDVRANVADFVKRPLDVLSPSLIGPTLVAVSKLVKSRSK</sequence>
<gene>
    <name evidence="2" type="ORF">OOZ53_07245</name>
</gene>
<proteinExistence type="predicted"/>
<evidence type="ECO:0000313" key="3">
    <source>
        <dbReference type="Proteomes" id="UP001148313"/>
    </source>
</evidence>
<dbReference type="Proteomes" id="UP001148313">
    <property type="component" value="Unassembled WGS sequence"/>
</dbReference>
<keyword evidence="3" id="KW-1185">Reference proteome</keyword>
<comment type="caution">
    <text evidence="2">The sequence shown here is derived from an EMBL/GenBank/DDBJ whole genome shotgun (WGS) entry which is preliminary data.</text>
</comment>